<feature type="region of interest" description="Disordered" evidence="1">
    <location>
        <begin position="333"/>
        <end position="365"/>
    </location>
</feature>
<evidence type="ECO:0000313" key="2">
    <source>
        <dbReference type="EMBL" id="EQK98642.1"/>
    </source>
</evidence>
<feature type="region of interest" description="Disordered" evidence="1">
    <location>
        <begin position="285"/>
        <end position="308"/>
    </location>
</feature>
<dbReference type="eggNOG" id="ENOG502SSPQ">
    <property type="taxonomic scope" value="Eukaryota"/>
</dbReference>
<protein>
    <submittedName>
        <fullName evidence="2">Uncharacterized protein</fullName>
    </submittedName>
</protein>
<dbReference type="Proteomes" id="UP000019374">
    <property type="component" value="Unassembled WGS sequence"/>
</dbReference>
<accession>T5AA25</accession>
<reference evidence="2 3" key="1">
    <citation type="journal article" date="2013" name="Chin. Sci. Bull.">
        <title>Genome survey uncovers the secrets of sex and lifestyle in caterpillar fungus.</title>
        <authorList>
            <person name="Hu X."/>
            <person name="Zhang Y."/>
            <person name="Xiao G."/>
            <person name="Zheng P."/>
            <person name="Xia Y."/>
            <person name="Zhang X."/>
            <person name="St Leger R.J."/>
            <person name="Liu X."/>
            <person name="Wang C."/>
        </authorList>
    </citation>
    <scope>NUCLEOTIDE SEQUENCE [LARGE SCALE GENOMIC DNA]</scope>
    <source>
        <strain evidence="3">Co18 / CGMCC 3.14243</strain>
        <tissue evidence="2">Fruit-body</tissue>
    </source>
</reference>
<dbReference type="EMBL" id="KE654340">
    <property type="protein sequence ID" value="EQK98642.1"/>
    <property type="molecule type" value="Genomic_DNA"/>
</dbReference>
<feature type="region of interest" description="Disordered" evidence="1">
    <location>
        <begin position="36"/>
        <end position="58"/>
    </location>
</feature>
<sequence>MPGFFDAAQIRDALHNQALPAVEAIAANESLRSLRRFDRDDPPPYASSTDSERLDESLPRLSQEDIEALLDPPCTDEERYWVANTMQSSLSPGELYYEECRFEAVRLERYRFRHMIFRGKKGTRRFGVLVRRNVKRRWQKLGIWNPAWGFPGRNAGPNDKTYTWNWWWRQPGGFTNIEGKQLIDRALLLRQNLRRGESVPVLPRSHLQHDTTPSQADSFLLSRPWFLYRLESSEESEKHYRLDLPPQDPRPKTLRQHVRAWWKDRGDWRDDFSTIDGPLAWKWRHESPSPEPEPLEHFEPTSDEEDNPIETMELTPSEIDALEAIELPSSELPDKFWTISPGDHPPFFPGQQTAPAHHAIAARAH</sequence>
<dbReference type="HOGENOM" id="CLU_820276_0_0_1"/>
<dbReference type="AlphaFoldDB" id="T5AA25"/>
<feature type="compositionally biased region" description="Low complexity" evidence="1">
    <location>
        <begin position="354"/>
        <end position="365"/>
    </location>
</feature>
<gene>
    <name evidence="2" type="ORF">OCS_05645</name>
</gene>
<feature type="compositionally biased region" description="Basic and acidic residues" evidence="1">
    <location>
        <begin position="285"/>
        <end position="300"/>
    </location>
</feature>
<evidence type="ECO:0000313" key="3">
    <source>
        <dbReference type="Proteomes" id="UP000019374"/>
    </source>
</evidence>
<evidence type="ECO:0000256" key="1">
    <source>
        <dbReference type="SAM" id="MobiDB-lite"/>
    </source>
</evidence>
<organism evidence="2 3">
    <name type="scientific">Ophiocordyceps sinensis (strain Co18 / CGMCC 3.14243)</name>
    <name type="common">Yarsagumba caterpillar fungus</name>
    <name type="synonym">Hirsutella sinensis</name>
    <dbReference type="NCBI Taxonomy" id="911162"/>
    <lineage>
        <taxon>Eukaryota</taxon>
        <taxon>Fungi</taxon>
        <taxon>Dikarya</taxon>
        <taxon>Ascomycota</taxon>
        <taxon>Pezizomycotina</taxon>
        <taxon>Sordariomycetes</taxon>
        <taxon>Hypocreomycetidae</taxon>
        <taxon>Hypocreales</taxon>
        <taxon>Ophiocordycipitaceae</taxon>
        <taxon>Ophiocordyceps</taxon>
    </lineage>
</organism>
<proteinExistence type="predicted"/>
<name>T5AA25_OPHSC</name>
<dbReference type="OrthoDB" id="4869601at2759"/>